<gene>
    <name evidence="3" type="primary">LOC107271024</name>
</gene>
<dbReference type="Pfam" id="PF06757">
    <property type="entry name" value="Ins_allergen_rp"/>
    <property type="match status" value="1"/>
</dbReference>
<organism evidence="2 3">
    <name type="scientific">Cephus cinctus</name>
    <name type="common">Wheat stem sawfly</name>
    <dbReference type="NCBI Taxonomy" id="211228"/>
    <lineage>
        <taxon>Eukaryota</taxon>
        <taxon>Metazoa</taxon>
        <taxon>Ecdysozoa</taxon>
        <taxon>Arthropoda</taxon>
        <taxon>Hexapoda</taxon>
        <taxon>Insecta</taxon>
        <taxon>Pterygota</taxon>
        <taxon>Neoptera</taxon>
        <taxon>Endopterygota</taxon>
        <taxon>Hymenoptera</taxon>
        <taxon>Cephoidea</taxon>
        <taxon>Cephidae</taxon>
        <taxon>Cephus</taxon>
    </lineage>
</organism>
<dbReference type="GeneID" id="107271024"/>
<dbReference type="PANTHER" id="PTHR21163">
    <property type="entry name" value="PROTEIN G12"/>
    <property type="match status" value="1"/>
</dbReference>
<feature type="signal peptide" evidence="1">
    <location>
        <begin position="1"/>
        <end position="16"/>
    </location>
</feature>
<sequence length="219" mass="23690">MKYSLAFLAVLALASASPAHDIKSRSTTLHEDLNDFLALLPTDQIAEIVAEYVNEDKEIEAALEYLTSDSFVTLVQSVDQIPEYIAFLNYMHNAGLEVYTYVNAIHEALGLDKLPVPAGRNVEAARSVSRITGGIASLIADIKAILPTEEISALYDTKLAESPAFAAFVAQIESDEFQTIIDALVANEEYQKLREKALAAGVDVNAIAALLSSIFGIKV</sequence>
<dbReference type="InterPro" id="IPR010629">
    <property type="entry name" value="Ins_allergen"/>
</dbReference>
<dbReference type="RefSeq" id="XP_015602071.1">
    <property type="nucleotide sequence ID" value="XM_015746585.2"/>
</dbReference>
<feature type="chain" id="PRO_5042475769" evidence="1">
    <location>
        <begin position="17"/>
        <end position="219"/>
    </location>
</feature>
<reference evidence="3" key="1">
    <citation type="submission" date="2025-08" db="UniProtKB">
        <authorList>
            <consortium name="RefSeq"/>
        </authorList>
    </citation>
    <scope>IDENTIFICATION</scope>
</reference>
<accession>A0AAJ7FPN6</accession>
<dbReference type="PANTHER" id="PTHR21163:SF1">
    <property type="entry name" value="PROTEIN G12"/>
    <property type="match status" value="1"/>
</dbReference>
<evidence type="ECO:0000313" key="2">
    <source>
        <dbReference type="Proteomes" id="UP000694920"/>
    </source>
</evidence>
<keyword evidence="1" id="KW-0732">Signal</keyword>
<dbReference type="KEGG" id="ccin:107271024"/>
<proteinExistence type="predicted"/>
<evidence type="ECO:0000256" key="1">
    <source>
        <dbReference type="SAM" id="SignalP"/>
    </source>
</evidence>
<dbReference type="Proteomes" id="UP000694920">
    <property type="component" value="Unplaced"/>
</dbReference>
<protein>
    <submittedName>
        <fullName evidence="3">Protein G12</fullName>
    </submittedName>
</protein>
<evidence type="ECO:0000313" key="3">
    <source>
        <dbReference type="RefSeq" id="XP_015602071.1"/>
    </source>
</evidence>
<dbReference type="AlphaFoldDB" id="A0AAJ7FPN6"/>
<name>A0AAJ7FPN6_CEPCN</name>
<keyword evidence="2" id="KW-1185">Reference proteome</keyword>